<dbReference type="Pfam" id="PF07911">
    <property type="entry name" value="DUF1677"/>
    <property type="match status" value="1"/>
</dbReference>
<dbReference type="AlphaFoldDB" id="A0A830BXI6"/>
<dbReference type="EMBL" id="BMAC01000198">
    <property type="protein sequence ID" value="GFP89688.1"/>
    <property type="molecule type" value="Genomic_DNA"/>
</dbReference>
<dbReference type="OrthoDB" id="1911663at2759"/>
<dbReference type="Proteomes" id="UP000653305">
    <property type="component" value="Unassembled WGS sequence"/>
</dbReference>
<feature type="non-terminal residue" evidence="1">
    <location>
        <position position="1"/>
    </location>
</feature>
<sequence length="80" mass="9236">IFRYGGKWICGLCVEAVKDENLRFQKLISPDKAMAQHLSFCSKFWALGPPQDPIMHLIRAMRRLLSRSLESPKCLRSMLT</sequence>
<proteinExistence type="predicted"/>
<dbReference type="InterPro" id="IPR012876">
    <property type="entry name" value="DUF1677_pln"/>
</dbReference>
<comment type="caution">
    <text evidence="1">The sequence shown here is derived from an EMBL/GenBank/DDBJ whole genome shotgun (WGS) entry which is preliminary data.</text>
</comment>
<dbReference type="PANTHER" id="PTHR33108:SF32">
    <property type="entry name" value="DUF1677 FAMILY PROTEIN (DUF1677)"/>
    <property type="match status" value="1"/>
</dbReference>
<name>A0A830BXI6_9LAMI</name>
<protein>
    <submittedName>
        <fullName evidence="1">Uncharacterized protein</fullName>
    </submittedName>
</protein>
<organism evidence="1 2">
    <name type="scientific">Phtheirospermum japonicum</name>
    <dbReference type="NCBI Taxonomy" id="374723"/>
    <lineage>
        <taxon>Eukaryota</taxon>
        <taxon>Viridiplantae</taxon>
        <taxon>Streptophyta</taxon>
        <taxon>Embryophyta</taxon>
        <taxon>Tracheophyta</taxon>
        <taxon>Spermatophyta</taxon>
        <taxon>Magnoliopsida</taxon>
        <taxon>eudicotyledons</taxon>
        <taxon>Gunneridae</taxon>
        <taxon>Pentapetalae</taxon>
        <taxon>asterids</taxon>
        <taxon>lamiids</taxon>
        <taxon>Lamiales</taxon>
        <taxon>Orobanchaceae</taxon>
        <taxon>Orobanchaceae incertae sedis</taxon>
        <taxon>Phtheirospermum</taxon>
    </lineage>
</organism>
<evidence type="ECO:0000313" key="1">
    <source>
        <dbReference type="EMBL" id="GFP89688.1"/>
    </source>
</evidence>
<reference evidence="1" key="1">
    <citation type="submission" date="2020-07" db="EMBL/GenBank/DDBJ databases">
        <title>Ethylene signaling mediates host invasion by parasitic plants.</title>
        <authorList>
            <person name="Yoshida S."/>
        </authorList>
    </citation>
    <scope>NUCLEOTIDE SEQUENCE</scope>
    <source>
        <strain evidence="1">Okayama</strain>
    </source>
</reference>
<dbReference type="PANTHER" id="PTHR33108">
    <property type="entry name" value="OS01G0745000 PROTEIN"/>
    <property type="match status" value="1"/>
</dbReference>
<accession>A0A830BXI6</accession>
<keyword evidence="2" id="KW-1185">Reference proteome</keyword>
<evidence type="ECO:0000313" key="2">
    <source>
        <dbReference type="Proteomes" id="UP000653305"/>
    </source>
</evidence>
<gene>
    <name evidence="1" type="ORF">PHJA_001112600</name>
</gene>